<accession>A0A317PY64</accession>
<evidence type="ECO:0000256" key="3">
    <source>
        <dbReference type="ARBA" id="ARBA00023163"/>
    </source>
</evidence>
<evidence type="ECO:0000256" key="2">
    <source>
        <dbReference type="ARBA" id="ARBA00023125"/>
    </source>
</evidence>
<dbReference type="GO" id="GO:0043565">
    <property type="term" value="F:sequence-specific DNA binding"/>
    <property type="evidence" value="ECO:0007669"/>
    <property type="project" value="InterPro"/>
</dbReference>
<dbReference type="AlphaFoldDB" id="A0A317PY64"/>
<evidence type="ECO:0000256" key="1">
    <source>
        <dbReference type="ARBA" id="ARBA00023015"/>
    </source>
</evidence>
<comment type="caution">
    <text evidence="5">The sequence shown here is derived from an EMBL/GenBank/DDBJ whole genome shotgun (WGS) entry which is preliminary data.</text>
</comment>
<dbReference type="PANTHER" id="PTHR43280:SF2">
    <property type="entry name" value="HTH-TYPE TRANSCRIPTIONAL REGULATOR EXSA"/>
    <property type="match status" value="1"/>
</dbReference>
<dbReference type="Gene3D" id="1.10.10.60">
    <property type="entry name" value="Homeodomain-like"/>
    <property type="match status" value="2"/>
</dbReference>
<evidence type="ECO:0000259" key="4">
    <source>
        <dbReference type="PROSITE" id="PS01124"/>
    </source>
</evidence>
<keyword evidence="2 5" id="KW-0238">DNA-binding</keyword>
<evidence type="ECO:0000313" key="5">
    <source>
        <dbReference type="EMBL" id="PWW08104.1"/>
    </source>
</evidence>
<dbReference type="Proteomes" id="UP000246744">
    <property type="component" value="Unassembled WGS sequence"/>
</dbReference>
<dbReference type="InterPro" id="IPR003313">
    <property type="entry name" value="AraC-bd"/>
</dbReference>
<dbReference type="InterPro" id="IPR009057">
    <property type="entry name" value="Homeodomain-like_sf"/>
</dbReference>
<dbReference type="SUPFAM" id="SSF46689">
    <property type="entry name" value="Homeodomain-like"/>
    <property type="match status" value="2"/>
</dbReference>
<dbReference type="EMBL" id="QGTS01000007">
    <property type="protein sequence ID" value="PWW08104.1"/>
    <property type="molecule type" value="Genomic_DNA"/>
</dbReference>
<organism evidence="5 6">
    <name type="scientific">Mangrovibacter plantisponsor</name>
    <dbReference type="NCBI Taxonomy" id="451513"/>
    <lineage>
        <taxon>Bacteria</taxon>
        <taxon>Pseudomonadati</taxon>
        <taxon>Pseudomonadota</taxon>
        <taxon>Gammaproteobacteria</taxon>
        <taxon>Enterobacterales</taxon>
        <taxon>Enterobacteriaceae</taxon>
        <taxon>Mangrovibacter</taxon>
    </lineage>
</organism>
<dbReference type="InterPro" id="IPR037923">
    <property type="entry name" value="HTH-like"/>
</dbReference>
<keyword evidence="1" id="KW-0805">Transcription regulation</keyword>
<dbReference type="Pfam" id="PF02311">
    <property type="entry name" value="AraC_binding"/>
    <property type="match status" value="1"/>
</dbReference>
<dbReference type="InterPro" id="IPR018060">
    <property type="entry name" value="HTH_AraC"/>
</dbReference>
<keyword evidence="3" id="KW-0804">Transcription</keyword>
<feature type="domain" description="HTH araC/xylS-type" evidence="4">
    <location>
        <begin position="176"/>
        <end position="277"/>
    </location>
</feature>
<dbReference type="SMART" id="SM00342">
    <property type="entry name" value="HTH_ARAC"/>
    <property type="match status" value="1"/>
</dbReference>
<dbReference type="PROSITE" id="PS01124">
    <property type="entry name" value="HTH_ARAC_FAMILY_2"/>
    <property type="match status" value="1"/>
</dbReference>
<dbReference type="OrthoDB" id="5949386at2"/>
<dbReference type="Pfam" id="PF12833">
    <property type="entry name" value="HTH_18"/>
    <property type="match status" value="1"/>
</dbReference>
<dbReference type="GO" id="GO:0003700">
    <property type="term" value="F:DNA-binding transcription factor activity"/>
    <property type="evidence" value="ECO:0007669"/>
    <property type="project" value="InterPro"/>
</dbReference>
<name>A0A317PY64_9ENTR</name>
<evidence type="ECO:0000313" key="6">
    <source>
        <dbReference type="Proteomes" id="UP000246744"/>
    </source>
</evidence>
<dbReference type="PANTHER" id="PTHR43280">
    <property type="entry name" value="ARAC-FAMILY TRANSCRIPTIONAL REGULATOR"/>
    <property type="match status" value="1"/>
</dbReference>
<gene>
    <name evidence="5" type="ORF">DES37_107147</name>
</gene>
<dbReference type="InterPro" id="IPR018062">
    <property type="entry name" value="HTH_AraC-typ_CS"/>
</dbReference>
<reference evidence="5 6" key="1">
    <citation type="submission" date="2018-05" db="EMBL/GenBank/DDBJ databases">
        <title>Genomic Encyclopedia of Type Strains, Phase IV (KMG-IV): sequencing the most valuable type-strain genomes for metagenomic binning, comparative biology and taxonomic classification.</title>
        <authorList>
            <person name="Goeker M."/>
        </authorList>
    </citation>
    <scope>NUCLEOTIDE SEQUENCE [LARGE SCALE GENOMIC DNA]</scope>
    <source>
        <strain evidence="5 6">DSM 19579</strain>
    </source>
</reference>
<dbReference type="PROSITE" id="PS00041">
    <property type="entry name" value="HTH_ARAC_FAMILY_1"/>
    <property type="match status" value="1"/>
</dbReference>
<dbReference type="RefSeq" id="WP_110026050.1">
    <property type="nucleotide sequence ID" value="NZ_QGTS01000007.1"/>
</dbReference>
<protein>
    <submittedName>
        <fullName evidence="5">AraC-like DNA-binding protein</fullName>
    </submittedName>
</protein>
<sequence length="299" mass="34600">MSDDRPVYENIPVRPGELFTLRCDNIPHFAGLDVVTHFHLMFEIMWFRRSSGTFTLGNEQFQIKNNTLVFVPALLLHDMQLDAGDNHLRYLLQFESVWLDDLSHTAGSQLYRDARVLVLNEQDAERIDSLFGWCTERMALAGNDDPLFQSLMQSVLLAIFQRLPPVRHAPKRAHTDVLLERLHQIDHSRNYQVTTEEVAAACNWSASWFSRLFKQHFSMSFKSFILLRKINYAVWLLTTTDKNIADIAQQSGFTDSAYFCLKFRHVMKDSPASFRERIRQTAAMGRSNSVYCVQTKTGE</sequence>
<keyword evidence="6" id="KW-1185">Reference proteome</keyword>
<dbReference type="SUPFAM" id="SSF51215">
    <property type="entry name" value="Regulatory protein AraC"/>
    <property type="match status" value="1"/>
</dbReference>
<proteinExistence type="predicted"/>